<dbReference type="EMBL" id="VFRQ01000014">
    <property type="protein sequence ID" value="TPE42165.1"/>
    <property type="molecule type" value="Genomic_DNA"/>
</dbReference>
<accession>A0A501W0N0</accession>
<dbReference type="InterPro" id="IPR046913">
    <property type="entry name" value="ABC-3C_CTD7"/>
</dbReference>
<evidence type="ECO:0000313" key="2">
    <source>
        <dbReference type="EMBL" id="TPE42165.1"/>
    </source>
</evidence>
<dbReference type="OrthoDB" id="2786695at2"/>
<name>A0A501W0N0_9BACT</name>
<evidence type="ECO:0000259" key="1">
    <source>
        <dbReference type="Pfam" id="PF20283"/>
    </source>
</evidence>
<protein>
    <recommendedName>
        <fullName evidence="1">ABC-three component systems C-terminal domain-containing protein</fullName>
    </recommendedName>
</protein>
<dbReference type="AlphaFoldDB" id="A0A501W0N0"/>
<dbReference type="RefSeq" id="WP_140623678.1">
    <property type="nucleotide sequence ID" value="NZ_VFRQ01000014.1"/>
</dbReference>
<organism evidence="2 3">
    <name type="scientific">Pontibacter mangrovi</name>
    <dbReference type="NCBI Taxonomy" id="2589816"/>
    <lineage>
        <taxon>Bacteria</taxon>
        <taxon>Pseudomonadati</taxon>
        <taxon>Bacteroidota</taxon>
        <taxon>Cytophagia</taxon>
        <taxon>Cytophagales</taxon>
        <taxon>Hymenobacteraceae</taxon>
        <taxon>Pontibacter</taxon>
    </lineage>
</organism>
<dbReference type="Proteomes" id="UP000316727">
    <property type="component" value="Unassembled WGS sequence"/>
</dbReference>
<comment type="caution">
    <text evidence="2">The sequence shown here is derived from an EMBL/GenBank/DDBJ whole genome shotgun (WGS) entry which is preliminary data.</text>
</comment>
<feature type="domain" description="ABC-three component systems C-terminal" evidence="1">
    <location>
        <begin position="265"/>
        <end position="390"/>
    </location>
</feature>
<keyword evidence="3" id="KW-1185">Reference proteome</keyword>
<gene>
    <name evidence="2" type="ORF">FJM65_18975</name>
</gene>
<sequence>MSRGLTDFSAQEPSLGYYYQLRFSLYLLLSNREKINPIIRIENLDDVEIVDINSVNLYQTKLHINSIANLSNLSSDFWKTIRVWSENIANGLVDVDNTIFTLVTTAKISEESFLENLRSDGERNSNTIRDAMLEAISQSTSQTNAKGYAAFLALTSDQQTKLINNIYIIDSAISIETALESIKLELKYATVPQKLDSMIERIEGWWFQKCIHLLTNNIDHIAGKELQLKIDDIRDSFQSDNLPDDFSDPLSIEEEAIENYEHRVFIKQLKAIAIKSNQLKNAINDFRRAYEQRSRWIREELINPSEEDLYESRLYDHWNNIFSAMKDDCDGFTEEQLVSIGKDFYRKYYVDSVPSIKIREKFQSEYMTRGSCQILADRKKIGWHPNFDEIC</sequence>
<dbReference type="Pfam" id="PF20283">
    <property type="entry name" value="CTD7"/>
    <property type="match status" value="1"/>
</dbReference>
<evidence type="ECO:0000313" key="3">
    <source>
        <dbReference type="Proteomes" id="UP000316727"/>
    </source>
</evidence>
<reference evidence="2 3" key="1">
    <citation type="submission" date="2019-06" db="EMBL/GenBank/DDBJ databases">
        <title>A novel bacterium of genus Pontibacter, isolated from marine sediment.</title>
        <authorList>
            <person name="Huang H."/>
            <person name="Mo K."/>
            <person name="Hu Y."/>
        </authorList>
    </citation>
    <scope>NUCLEOTIDE SEQUENCE [LARGE SCALE GENOMIC DNA]</scope>
    <source>
        <strain evidence="2 3">HB172049</strain>
    </source>
</reference>
<proteinExistence type="predicted"/>